<dbReference type="OrthoDB" id="8678477at2"/>
<dbReference type="Gene3D" id="3.40.190.150">
    <property type="entry name" value="Bordetella uptake gene, domain 1"/>
    <property type="match status" value="1"/>
</dbReference>
<dbReference type="CDD" id="cd13578">
    <property type="entry name" value="PBP2_Bug27"/>
    <property type="match status" value="1"/>
</dbReference>
<keyword evidence="4" id="KW-1185">Reference proteome</keyword>
<dbReference type="SUPFAM" id="SSF53850">
    <property type="entry name" value="Periplasmic binding protein-like II"/>
    <property type="match status" value="1"/>
</dbReference>
<dbReference type="InterPro" id="IPR042100">
    <property type="entry name" value="Bug_dom1"/>
</dbReference>
<dbReference type="PANTHER" id="PTHR42928">
    <property type="entry name" value="TRICARBOXYLATE-BINDING PROTEIN"/>
    <property type="match status" value="1"/>
</dbReference>
<name>A0A1I1U5L1_9BURK</name>
<evidence type="ECO:0000256" key="1">
    <source>
        <dbReference type="ARBA" id="ARBA00006987"/>
    </source>
</evidence>
<dbReference type="Pfam" id="PF03401">
    <property type="entry name" value="TctC"/>
    <property type="match status" value="1"/>
</dbReference>
<accession>A0A1I1U5L1</accession>
<evidence type="ECO:0000313" key="4">
    <source>
        <dbReference type="Proteomes" id="UP000199517"/>
    </source>
</evidence>
<dbReference type="RefSeq" id="WP_092951128.1">
    <property type="nucleotide sequence ID" value="NZ_FOMQ01000004.1"/>
</dbReference>
<evidence type="ECO:0000256" key="2">
    <source>
        <dbReference type="SAM" id="SignalP"/>
    </source>
</evidence>
<keyword evidence="3" id="KW-0675">Receptor</keyword>
<dbReference type="PANTHER" id="PTHR42928:SF5">
    <property type="entry name" value="BLR1237 PROTEIN"/>
    <property type="match status" value="1"/>
</dbReference>
<dbReference type="Gene3D" id="3.40.190.10">
    <property type="entry name" value="Periplasmic binding protein-like II"/>
    <property type="match status" value="1"/>
</dbReference>
<dbReference type="AlphaFoldDB" id="A0A1I1U5L1"/>
<organism evidence="3 4">
    <name type="scientific">Paracidovorax konjaci</name>
    <dbReference type="NCBI Taxonomy" id="32040"/>
    <lineage>
        <taxon>Bacteria</taxon>
        <taxon>Pseudomonadati</taxon>
        <taxon>Pseudomonadota</taxon>
        <taxon>Betaproteobacteria</taxon>
        <taxon>Burkholderiales</taxon>
        <taxon>Comamonadaceae</taxon>
        <taxon>Paracidovorax</taxon>
    </lineage>
</organism>
<reference evidence="4" key="1">
    <citation type="submission" date="2016-10" db="EMBL/GenBank/DDBJ databases">
        <authorList>
            <person name="Varghese N."/>
            <person name="Submissions S."/>
        </authorList>
    </citation>
    <scope>NUCLEOTIDE SEQUENCE [LARGE SCALE GENOMIC DNA]</scope>
    <source>
        <strain evidence="4">DSM 7481</strain>
    </source>
</reference>
<dbReference type="InterPro" id="IPR005064">
    <property type="entry name" value="BUG"/>
</dbReference>
<evidence type="ECO:0000313" key="3">
    <source>
        <dbReference type="EMBL" id="SFD64908.1"/>
    </source>
</evidence>
<dbReference type="STRING" id="32040.SAMN04489710_104261"/>
<keyword evidence="2" id="KW-0732">Signal</keyword>
<feature type="signal peptide" evidence="2">
    <location>
        <begin position="1"/>
        <end position="24"/>
    </location>
</feature>
<feature type="chain" id="PRO_5011469640" evidence="2">
    <location>
        <begin position="25"/>
        <end position="334"/>
    </location>
</feature>
<dbReference type="PIRSF" id="PIRSF017082">
    <property type="entry name" value="YflP"/>
    <property type="match status" value="1"/>
</dbReference>
<gene>
    <name evidence="3" type="ORF">SAMN04489710_104261</name>
</gene>
<dbReference type="EMBL" id="FOMQ01000004">
    <property type="protein sequence ID" value="SFD64908.1"/>
    <property type="molecule type" value="Genomic_DNA"/>
</dbReference>
<comment type="similarity">
    <text evidence="1">Belongs to the UPF0065 (bug) family.</text>
</comment>
<protein>
    <submittedName>
        <fullName evidence="3">Tripartite-type tricarboxylate transporter, receptor component TctC</fullName>
    </submittedName>
</protein>
<sequence>MPFLTHPRSALPRLGALLIGCVAAATFATGAAAQAAWPAKPIRLIVPFPPGGGTDMIARTVAQKLADQNRWNVVVDNRPGAGGNLGVDAAAKSAPDGYTLVMGQTSNLAINPSLYAKLPYDPLKDLVPVALVSSAPIVMAAPANSPYKTFADVVAAAKARPDGITLGYSGNGTVAHLAGELAENAAGIKLRHVPYKGASQAMTDLVGGQIDLYMSAVPTLLGQVRNGKLRAVMITSLKRSDQLPQTPTLAESGYKDFEAASWFGVLAPAGTPAPIVQQLNKAINQALAQPDVAEKLRSEGGDVLGGTPEKFSALLKAEVPRWAKIVKDSGASLD</sequence>
<dbReference type="Proteomes" id="UP000199517">
    <property type="component" value="Unassembled WGS sequence"/>
</dbReference>
<proteinExistence type="inferred from homology"/>